<comment type="caution">
    <text evidence="1">The sequence shown here is derived from an EMBL/GenBank/DDBJ whole genome shotgun (WGS) entry which is preliminary data.</text>
</comment>
<dbReference type="RefSeq" id="WP_213535762.1">
    <property type="nucleotide sequence ID" value="NZ_BOVQ01000005.1"/>
</dbReference>
<gene>
    <name evidence="1" type="ORF">ACFO26_07320</name>
</gene>
<organism evidence="1 2">
    <name type="scientific">Lactococcus nasutitermitis</name>
    <dbReference type="NCBI Taxonomy" id="1652957"/>
    <lineage>
        <taxon>Bacteria</taxon>
        <taxon>Bacillati</taxon>
        <taxon>Bacillota</taxon>
        <taxon>Bacilli</taxon>
        <taxon>Lactobacillales</taxon>
        <taxon>Streptococcaceae</taxon>
        <taxon>Lactococcus</taxon>
    </lineage>
</organism>
<sequence length="153" mass="17242">MKILLGTPITGILNDKSKKRCLERKKFICEFINVLRSQGHEVFCAIEIEKFGEKIAPGEICTQRDFEAMKKCDVYVAFPNDSYGCAVELGWASAFGKPIFLAINNAFGVKTPLYEGLGMIDTAQIKNYSSQLDFPQLDDKELMESLNEFLNNI</sequence>
<name>A0ABV9JE63_9LACT</name>
<proteinExistence type="predicted"/>
<dbReference type="Gene3D" id="3.40.50.450">
    <property type="match status" value="1"/>
</dbReference>
<keyword evidence="2" id="KW-1185">Reference proteome</keyword>
<dbReference type="Proteomes" id="UP001595987">
    <property type="component" value="Unassembled WGS sequence"/>
</dbReference>
<evidence type="ECO:0000313" key="2">
    <source>
        <dbReference type="Proteomes" id="UP001595987"/>
    </source>
</evidence>
<evidence type="ECO:0000313" key="1">
    <source>
        <dbReference type="EMBL" id="MFC4652716.1"/>
    </source>
</evidence>
<protein>
    <submittedName>
        <fullName evidence="1">Nucleoside 2-deoxyribosyltransferase</fullName>
    </submittedName>
</protein>
<accession>A0ABV9JE63</accession>
<dbReference type="SUPFAM" id="SSF52309">
    <property type="entry name" value="N-(deoxy)ribosyltransferase-like"/>
    <property type="match status" value="1"/>
</dbReference>
<dbReference type="EMBL" id="JBHSGD010000005">
    <property type="protein sequence ID" value="MFC4652716.1"/>
    <property type="molecule type" value="Genomic_DNA"/>
</dbReference>
<dbReference type="InterPro" id="IPR007710">
    <property type="entry name" value="Nucleoside_deoxyribTrfase"/>
</dbReference>
<reference evidence="2" key="1">
    <citation type="journal article" date="2019" name="Int. J. Syst. Evol. Microbiol.">
        <title>The Global Catalogue of Microorganisms (GCM) 10K type strain sequencing project: providing services to taxonomists for standard genome sequencing and annotation.</title>
        <authorList>
            <consortium name="The Broad Institute Genomics Platform"/>
            <consortium name="The Broad Institute Genome Sequencing Center for Infectious Disease"/>
            <person name="Wu L."/>
            <person name="Ma J."/>
        </authorList>
    </citation>
    <scope>NUCLEOTIDE SEQUENCE [LARGE SCALE GENOMIC DNA]</scope>
    <source>
        <strain evidence="2">CCUG 63287</strain>
    </source>
</reference>
<dbReference type="Pfam" id="PF05014">
    <property type="entry name" value="Nuc_deoxyrib_tr"/>
    <property type="match status" value="1"/>
</dbReference>